<reference evidence="2" key="1">
    <citation type="journal article" date="2016" name="Ticks Tick Borne Dis.">
        <title>De novo assembly and annotation of the salivary gland transcriptome of Rhipicephalus appendiculatus male and female ticks during blood feeding.</title>
        <authorList>
            <person name="de Castro M.H."/>
            <person name="de Klerk D."/>
            <person name="Pienaar R."/>
            <person name="Latif A.A."/>
            <person name="Rees D.J."/>
            <person name="Mans B.J."/>
        </authorList>
    </citation>
    <scope>NUCLEOTIDE SEQUENCE</scope>
    <source>
        <tissue evidence="2">Salivary glands</tissue>
    </source>
</reference>
<protein>
    <submittedName>
        <fullName evidence="2">Uncharacterized protein</fullName>
    </submittedName>
</protein>
<sequence length="87" mass="9553">MALILTIFLSGHHDLAIRKAGCQCGIIYDDKCMKGRYKGINMGVTLQVSYHPADDCGGVDSTAVFWLVVSAPYCHEVHVLPSQTRDN</sequence>
<name>A0A131YGC1_RHIAP</name>
<proteinExistence type="predicted"/>
<keyword evidence="1" id="KW-0732">Signal</keyword>
<dbReference type="AlphaFoldDB" id="A0A131YGC1"/>
<accession>A0A131YGC1</accession>
<feature type="signal peptide" evidence="1">
    <location>
        <begin position="1"/>
        <end position="16"/>
    </location>
</feature>
<feature type="chain" id="PRO_5007285132" evidence="1">
    <location>
        <begin position="17"/>
        <end position="87"/>
    </location>
</feature>
<dbReference type="EMBL" id="GEDV01011025">
    <property type="protein sequence ID" value="JAP77532.1"/>
    <property type="molecule type" value="Transcribed_RNA"/>
</dbReference>
<organism evidence="2">
    <name type="scientific">Rhipicephalus appendiculatus</name>
    <name type="common">Brown ear tick</name>
    <dbReference type="NCBI Taxonomy" id="34631"/>
    <lineage>
        <taxon>Eukaryota</taxon>
        <taxon>Metazoa</taxon>
        <taxon>Ecdysozoa</taxon>
        <taxon>Arthropoda</taxon>
        <taxon>Chelicerata</taxon>
        <taxon>Arachnida</taxon>
        <taxon>Acari</taxon>
        <taxon>Parasitiformes</taxon>
        <taxon>Ixodida</taxon>
        <taxon>Ixodoidea</taxon>
        <taxon>Ixodidae</taxon>
        <taxon>Rhipicephalinae</taxon>
        <taxon>Rhipicephalus</taxon>
        <taxon>Rhipicephalus</taxon>
    </lineage>
</organism>
<evidence type="ECO:0000313" key="2">
    <source>
        <dbReference type="EMBL" id="JAP77532.1"/>
    </source>
</evidence>
<evidence type="ECO:0000256" key="1">
    <source>
        <dbReference type="SAM" id="SignalP"/>
    </source>
</evidence>